<dbReference type="EMBL" id="JANCYW010000015">
    <property type="protein sequence ID" value="KAK4537923.1"/>
    <property type="molecule type" value="Genomic_DNA"/>
</dbReference>
<feature type="region of interest" description="Disordered" evidence="1">
    <location>
        <begin position="291"/>
        <end position="330"/>
    </location>
</feature>
<dbReference type="GO" id="GO:0003700">
    <property type="term" value="F:DNA-binding transcription factor activity"/>
    <property type="evidence" value="ECO:0007669"/>
    <property type="project" value="InterPro"/>
</dbReference>
<dbReference type="Pfam" id="PF00170">
    <property type="entry name" value="bZIP_1"/>
    <property type="match status" value="1"/>
</dbReference>
<keyword evidence="4" id="KW-1185">Reference proteome</keyword>
<feature type="region of interest" description="Disordered" evidence="1">
    <location>
        <begin position="151"/>
        <end position="205"/>
    </location>
</feature>
<evidence type="ECO:0000313" key="3">
    <source>
        <dbReference type="EMBL" id="KAK4537923.1"/>
    </source>
</evidence>
<feature type="compositionally biased region" description="Polar residues" evidence="1">
    <location>
        <begin position="90"/>
        <end position="99"/>
    </location>
</feature>
<dbReference type="Proteomes" id="UP001301350">
    <property type="component" value="Unassembled WGS sequence"/>
</dbReference>
<accession>A0AAV9J0Q9</accession>
<dbReference type="SMART" id="SM00338">
    <property type="entry name" value="BRLZ"/>
    <property type="match status" value="1"/>
</dbReference>
<dbReference type="Gene3D" id="1.20.5.170">
    <property type="match status" value="1"/>
</dbReference>
<dbReference type="CDD" id="cd14686">
    <property type="entry name" value="bZIP"/>
    <property type="match status" value="1"/>
</dbReference>
<reference evidence="3 4" key="1">
    <citation type="submission" date="2022-07" db="EMBL/GenBank/DDBJ databases">
        <title>Genome-wide signatures of adaptation to extreme environments.</title>
        <authorList>
            <person name="Cho C.H."/>
            <person name="Yoon H.S."/>
        </authorList>
    </citation>
    <scope>NUCLEOTIDE SEQUENCE [LARGE SCALE GENOMIC DNA]</scope>
    <source>
        <strain evidence="3 4">DBV 063 E5</strain>
    </source>
</reference>
<gene>
    <name evidence="3" type="ORF">CDCA_CDCA15G3948</name>
</gene>
<feature type="compositionally biased region" description="Low complexity" evidence="1">
    <location>
        <begin position="157"/>
        <end position="182"/>
    </location>
</feature>
<evidence type="ECO:0000256" key="1">
    <source>
        <dbReference type="SAM" id="MobiDB-lite"/>
    </source>
</evidence>
<protein>
    <recommendedName>
        <fullName evidence="2">BZIP domain-containing protein</fullName>
    </recommendedName>
</protein>
<sequence length="522" mass="52717">MRDSGSRRVGASEPAAPAAPSAAESAGRSVEAMPTRRRRRAGDVAAATVDMQTPVTAPGAAAADLGAAGNANAGQRRREALPPLPLNQLLGVSSSSGNGRSAHAAEATGSTPTTAGAQGGSGLSGLGLMLSPTLLMAVSAAQEVEAAAAASGGGNASGNTAASRASSSPAAASAAAHPTTTAIPPPPTVNWSGSGGGRSDHGNATMRMPMRSQVAAPPAPDSAADSTSPGAALWMDEAGLDAVGGGSLAYSHMPGSATYYLGDGLSTPGLTNWSPLKAPAAQVLPSPYRSFLPQTPHVGGSSGGGAPGAARIPPPTPSAHPPDPQHLSALYGAGEAYPDASISGADPIDSHPLYVSLSTSERRLASALHRARRREKMERERALRREAQIRQQRMGDDGPLEDGGDGGGAGGEHSAATGVSTEGVHSVSAGGGAAGTSSTGRKPVPPEVRERRAQRNRESARRSRLAFKRRMEQLERDNAGLQQTVREYRAEIERLQAEVQRLHQLEAGSGHGMSMAPTAAGK</sequence>
<feature type="domain" description="BZIP" evidence="2">
    <location>
        <begin position="446"/>
        <end position="502"/>
    </location>
</feature>
<feature type="region of interest" description="Disordered" evidence="1">
    <location>
        <begin position="87"/>
        <end position="118"/>
    </location>
</feature>
<evidence type="ECO:0000259" key="2">
    <source>
        <dbReference type="PROSITE" id="PS50217"/>
    </source>
</evidence>
<feature type="compositionally biased region" description="Low complexity" evidence="1">
    <location>
        <begin position="11"/>
        <end position="26"/>
    </location>
</feature>
<dbReference type="InterPro" id="IPR004827">
    <property type="entry name" value="bZIP"/>
</dbReference>
<evidence type="ECO:0000313" key="4">
    <source>
        <dbReference type="Proteomes" id="UP001301350"/>
    </source>
</evidence>
<feature type="compositionally biased region" description="Basic and acidic residues" evidence="1">
    <location>
        <begin position="447"/>
        <end position="461"/>
    </location>
</feature>
<dbReference type="PROSITE" id="PS50217">
    <property type="entry name" value="BZIP"/>
    <property type="match status" value="1"/>
</dbReference>
<feature type="compositionally biased region" description="Pro residues" evidence="1">
    <location>
        <begin position="312"/>
        <end position="324"/>
    </location>
</feature>
<name>A0AAV9J0Q9_CYACA</name>
<feature type="region of interest" description="Disordered" evidence="1">
    <location>
        <begin position="1"/>
        <end position="55"/>
    </location>
</feature>
<feature type="region of interest" description="Disordered" evidence="1">
    <location>
        <begin position="389"/>
        <end position="467"/>
    </location>
</feature>
<comment type="caution">
    <text evidence="3">The sequence shown here is derived from an EMBL/GenBank/DDBJ whole genome shotgun (WGS) entry which is preliminary data.</text>
</comment>
<proteinExistence type="predicted"/>
<dbReference type="AlphaFoldDB" id="A0AAV9J0Q9"/>
<organism evidence="3 4">
    <name type="scientific">Cyanidium caldarium</name>
    <name type="common">Red alga</name>
    <dbReference type="NCBI Taxonomy" id="2771"/>
    <lineage>
        <taxon>Eukaryota</taxon>
        <taxon>Rhodophyta</taxon>
        <taxon>Bangiophyceae</taxon>
        <taxon>Cyanidiales</taxon>
        <taxon>Cyanidiaceae</taxon>
        <taxon>Cyanidium</taxon>
    </lineage>
</organism>
<dbReference type="SUPFAM" id="SSF57959">
    <property type="entry name" value="Leucine zipper domain"/>
    <property type="match status" value="1"/>
</dbReference>
<dbReference type="InterPro" id="IPR046347">
    <property type="entry name" value="bZIP_sf"/>
</dbReference>